<accession>A0A2R4X3Y0</accession>
<proteinExistence type="predicted"/>
<evidence type="ECO:0000313" key="2">
    <source>
        <dbReference type="Proteomes" id="UP000244727"/>
    </source>
</evidence>
<dbReference type="AlphaFoldDB" id="A0A2R4X3Y0"/>
<reference evidence="1 2" key="1">
    <citation type="submission" date="2018-04" db="EMBL/GenBank/DDBJ databases">
        <title>Halococcoides cellulosivorans gen. nov., sp. nov., an extremely halophilic cellulose-utilizing haloarchaeon from hypersaline lakes.</title>
        <authorList>
            <person name="Sorokin D.Y."/>
            <person name="Toshchakov S.V."/>
            <person name="Samarov N.I."/>
            <person name="Korzhenkov A."/>
            <person name="Kublanov I.V."/>
        </authorList>
    </citation>
    <scope>NUCLEOTIDE SEQUENCE [LARGE SCALE GENOMIC DNA]</scope>
    <source>
        <strain evidence="1 2">HArcel1</strain>
    </source>
</reference>
<dbReference type="Proteomes" id="UP000244727">
    <property type="component" value="Chromosome"/>
</dbReference>
<evidence type="ECO:0000313" key="1">
    <source>
        <dbReference type="EMBL" id="AWB28506.1"/>
    </source>
</evidence>
<dbReference type="KEGG" id="harc:HARCEL1_12755"/>
<name>A0A2R4X3Y0_9EURY</name>
<gene>
    <name evidence="1" type="ORF">HARCEL1_12755</name>
</gene>
<sequence length="93" mass="9920">MAISSDNETRQTNELVVEIRIPDGSDGDLVSEAERRLSRVDGIVDVSIDELRSLDPGLSATEITVAVTVETVTGAVVSPEDEVAIEIVDRGLI</sequence>
<dbReference type="EMBL" id="CP028858">
    <property type="protein sequence ID" value="AWB28506.1"/>
    <property type="molecule type" value="Genomic_DNA"/>
</dbReference>
<organism evidence="1 2">
    <name type="scientific">Halococcoides cellulosivorans</name>
    <dbReference type="NCBI Taxonomy" id="1679096"/>
    <lineage>
        <taxon>Archaea</taxon>
        <taxon>Methanobacteriati</taxon>
        <taxon>Methanobacteriota</taxon>
        <taxon>Stenosarchaea group</taxon>
        <taxon>Halobacteria</taxon>
        <taxon>Halobacteriales</taxon>
        <taxon>Haloarculaceae</taxon>
        <taxon>Halococcoides</taxon>
    </lineage>
</organism>
<keyword evidence="2" id="KW-1185">Reference proteome</keyword>
<protein>
    <submittedName>
        <fullName evidence="1">Uncharacterized protein</fullName>
    </submittedName>
</protein>